<reference evidence="2 3" key="1">
    <citation type="submission" date="2009-11" db="EMBL/GenBank/DDBJ databases">
        <title>Annotation of Allomyces macrogynus ATCC 38327.</title>
        <authorList>
            <consortium name="The Broad Institute Genome Sequencing Platform"/>
            <person name="Russ C."/>
            <person name="Cuomo C."/>
            <person name="Burger G."/>
            <person name="Gray M.W."/>
            <person name="Holland P.W.H."/>
            <person name="King N."/>
            <person name="Lang F.B.F."/>
            <person name="Roger A.J."/>
            <person name="Ruiz-Trillo I."/>
            <person name="Young S.K."/>
            <person name="Zeng Q."/>
            <person name="Gargeya S."/>
            <person name="Fitzgerald M."/>
            <person name="Haas B."/>
            <person name="Abouelleil A."/>
            <person name="Alvarado L."/>
            <person name="Arachchi H.M."/>
            <person name="Berlin A."/>
            <person name="Chapman S.B."/>
            <person name="Gearin G."/>
            <person name="Goldberg J."/>
            <person name="Griggs A."/>
            <person name="Gujja S."/>
            <person name="Hansen M."/>
            <person name="Heiman D."/>
            <person name="Howarth C."/>
            <person name="Larimer J."/>
            <person name="Lui A."/>
            <person name="MacDonald P.J.P."/>
            <person name="McCowen C."/>
            <person name="Montmayeur A."/>
            <person name="Murphy C."/>
            <person name="Neiman D."/>
            <person name="Pearson M."/>
            <person name="Priest M."/>
            <person name="Roberts A."/>
            <person name="Saif S."/>
            <person name="Shea T."/>
            <person name="Sisk P."/>
            <person name="Stolte C."/>
            <person name="Sykes S."/>
            <person name="Wortman J."/>
            <person name="Nusbaum C."/>
            <person name="Birren B."/>
        </authorList>
    </citation>
    <scope>NUCLEOTIDE SEQUENCE [LARGE SCALE GENOMIC DNA]</scope>
    <source>
        <strain evidence="2 3">ATCC 38327</strain>
    </source>
</reference>
<feature type="region of interest" description="Disordered" evidence="1">
    <location>
        <begin position="104"/>
        <end position="156"/>
    </location>
</feature>
<dbReference type="Proteomes" id="UP000054350">
    <property type="component" value="Unassembled WGS sequence"/>
</dbReference>
<gene>
    <name evidence="2" type="ORF">AMAG_15417</name>
</gene>
<name>A0A0L0T7E7_ALLM3</name>
<keyword evidence="3" id="KW-1185">Reference proteome</keyword>
<reference evidence="3" key="2">
    <citation type="submission" date="2009-11" db="EMBL/GenBank/DDBJ databases">
        <title>The Genome Sequence of Allomyces macrogynus strain ATCC 38327.</title>
        <authorList>
            <consortium name="The Broad Institute Genome Sequencing Platform"/>
            <person name="Russ C."/>
            <person name="Cuomo C."/>
            <person name="Shea T."/>
            <person name="Young S.K."/>
            <person name="Zeng Q."/>
            <person name="Koehrsen M."/>
            <person name="Haas B."/>
            <person name="Borodovsky M."/>
            <person name="Guigo R."/>
            <person name="Alvarado L."/>
            <person name="Berlin A."/>
            <person name="Borenstein D."/>
            <person name="Chen Z."/>
            <person name="Engels R."/>
            <person name="Freedman E."/>
            <person name="Gellesch M."/>
            <person name="Goldberg J."/>
            <person name="Griggs A."/>
            <person name="Gujja S."/>
            <person name="Heiman D."/>
            <person name="Hepburn T."/>
            <person name="Howarth C."/>
            <person name="Jen D."/>
            <person name="Larson L."/>
            <person name="Lewis B."/>
            <person name="Mehta T."/>
            <person name="Park D."/>
            <person name="Pearson M."/>
            <person name="Roberts A."/>
            <person name="Saif S."/>
            <person name="Shenoy N."/>
            <person name="Sisk P."/>
            <person name="Stolte C."/>
            <person name="Sykes S."/>
            <person name="Walk T."/>
            <person name="White J."/>
            <person name="Yandava C."/>
            <person name="Burger G."/>
            <person name="Gray M.W."/>
            <person name="Holland P.W.H."/>
            <person name="King N."/>
            <person name="Lang F.B.F."/>
            <person name="Roger A.J."/>
            <person name="Ruiz-Trillo I."/>
            <person name="Lander E."/>
            <person name="Nusbaum C."/>
        </authorList>
    </citation>
    <scope>NUCLEOTIDE SEQUENCE [LARGE SCALE GENOMIC DNA]</scope>
    <source>
        <strain evidence="3">ATCC 38327</strain>
    </source>
</reference>
<dbReference type="VEuPathDB" id="FungiDB:AMAG_15417"/>
<accession>A0A0L0T7E7</accession>
<organism evidence="2 3">
    <name type="scientific">Allomyces macrogynus (strain ATCC 38327)</name>
    <name type="common">Allomyces javanicus var. macrogynus</name>
    <dbReference type="NCBI Taxonomy" id="578462"/>
    <lineage>
        <taxon>Eukaryota</taxon>
        <taxon>Fungi</taxon>
        <taxon>Fungi incertae sedis</taxon>
        <taxon>Blastocladiomycota</taxon>
        <taxon>Blastocladiomycetes</taxon>
        <taxon>Blastocladiales</taxon>
        <taxon>Blastocladiaceae</taxon>
        <taxon>Allomyces</taxon>
    </lineage>
</organism>
<evidence type="ECO:0000313" key="3">
    <source>
        <dbReference type="Proteomes" id="UP000054350"/>
    </source>
</evidence>
<dbReference type="AlphaFoldDB" id="A0A0L0T7E7"/>
<evidence type="ECO:0000313" key="2">
    <source>
        <dbReference type="EMBL" id="KNE70660.1"/>
    </source>
</evidence>
<proteinExistence type="predicted"/>
<dbReference type="EMBL" id="GG745367">
    <property type="protein sequence ID" value="KNE70660.1"/>
    <property type="molecule type" value="Genomic_DNA"/>
</dbReference>
<protein>
    <submittedName>
        <fullName evidence="2">Uncharacterized protein</fullName>
    </submittedName>
</protein>
<evidence type="ECO:0000256" key="1">
    <source>
        <dbReference type="SAM" id="MobiDB-lite"/>
    </source>
</evidence>
<sequence length="245" mass="26416">MPGNCFLCAACLSGETAEFPCPRGRKCSIVWKPTNKKRSISVCVGLAGIKGTRRCHALLAKSLYWTAAIADAGQTLGKDAAFGIMLCIKVCRAWWRKAVADDAMSTSRSDDDNVPVSPPPLSSSARSPGVEPNTRAPQLRAVNPPPAPRRHRRHRVSKVELALETKRIRTDPPPPLPPNASSSPWLALATGYMQMQAEMAQTAALRARLAERERMHALGYTKEQMDHALTVGLSEAAVPGAGASR</sequence>